<dbReference type="InterPro" id="IPR055129">
    <property type="entry name" value="YEATS_dom"/>
</dbReference>
<keyword evidence="1" id="KW-0732">Signal</keyword>
<proteinExistence type="predicted"/>
<dbReference type="EMBL" id="FNBN01000002">
    <property type="protein sequence ID" value="SDF76673.1"/>
    <property type="molecule type" value="Genomic_DNA"/>
</dbReference>
<gene>
    <name evidence="3" type="ORF">SAMN04488121_102910</name>
</gene>
<feature type="domain" description="YEATS" evidence="2">
    <location>
        <begin position="105"/>
        <end position="215"/>
    </location>
</feature>
<feature type="signal peptide" evidence="1">
    <location>
        <begin position="1"/>
        <end position="21"/>
    </location>
</feature>
<reference evidence="3 4" key="1">
    <citation type="submission" date="2016-10" db="EMBL/GenBank/DDBJ databases">
        <authorList>
            <person name="de Groot N.N."/>
        </authorList>
    </citation>
    <scope>NUCLEOTIDE SEQUENCE [LARGE SCALE GENOMIC DNA]</scope>
    <source>
        <strain evidence="3 4">DSM 527</strain>
    </source>
</reference>
<protein>
    <submittedName>
        <fullName evidence="3">YEATS family protein</fullName>
    </submittedName>
</protein>
<dbReference type="PROSITE" id="PS51037">
    <property type="entry name" value="YEATS"/>
    <property type="match status" value="1"/>
</dbReference>
<dbReference type="PANTHER" id="PTHR23195">
    <property type="entry name" value="YEATS DOMAIN"/>
    <property type="match status" value="1"/>
</dbReference>
<dbReference type="InterPro" id="IPR046888">
    <property type="entry name" value="pYEATS"/>
</dbReference>
<dbReference type="GO" id="GO:0006355">
    <property type="term" value="P:regulation of DNA-templated transcription"/>
    <property type="evidence" value="ECO:0007669"/>
    <property type="project" value="InterPro"/>
</dbReference>
<evidence type="ECO:0000259" key="2">
    <source>
        <dbReference type="PROSITE" id="PS51037"/>
    </source>
</evidence>
<evidence type="ECO:0000256" key="1">
    <source>
        <dbReference type="SAM" id="SignalP"/>
    </source>
</evidence>
<evidence type="ECO:0000313" key="3">
    <source>
        <dbReference type="EMBL" id="SDF76673.1"/>
    </source>
</evidence>
<dbReference type="STRING" id="104663.SAMN04488121_102910"/>
<dbReference type="Gene3D" id="2.60.40.1970">
    <property type="entry name" value="YEATS domain"/>
    <property type="match status" value="2"/>
</dbReference>
<organism evidence="3 4">
    <name type="scientific">Chitinophaga filiformis</name>
    <name type="common">Myxococcus filiformis</name>
    <name type="synonym">Flexibacter filiformis</name>
    <dbReference type="NCBI Taxonomy" id="104663"/>
    <lineage>
        <taxon>Bacteria</taxon>
        <taxon>Pseudomonadati</taxon>
        <taxon>Bacteroidota</taxon>
        <taxon>Chitinophagia</taxon>
        <taxon>Chitinophagales</taxon>
        <taxon>Chitinophagaceae</taxon>
        <taxon>Chitinophaga</taxon>
    </lineage>
</organism>
<dbReference type="AlphaFoldDB" id="A0A1G7NRT3"/>
<evidence type="ECO:0000313" key="4">
    <source>
        <dbReference type="Proteomes" id="UP000199045"/>
    </source>
</evidence>
<name>A0A1G7NRT3_CHIFI</name>
<dbReference type="RefSeq" id="WP_176842238.1">
    <property type="nucleotide sequence ID" value="NZ_FNBN01000002.1"/>
</dbReference>
<dbReference type="InterPro" id="IPR038704">
    <property type="entry name" value="YEAST_sf"/>
</dbReference>
<feature type="chain" id="PRO_5011724091" evidence="1">
    <location>
        <begin position="22"/>
        <end position="215"/>
    </location>
</feature>
<dbReference type="Pfam" id="PF20305">
    <property type="entry name" value="pYEATS"/>
    <property type="match status" value="2"/>
</dbReference>
<dbReference type="Proteomes" id="UP000199045">
    <property type="component" value="Unassembled WGS sequence"/>
</dbReference>
<sequence length="215" mass="24550">MKKRLLYSLLLFFCIIPNVFAQTDIRTYNNSKYLGDSRWEWTIYIGAPKAILNQIKSVTYTLHRTFSPNTITVKNIGSADMPFAFTATGWGAFSIPVRVTFNNGDVKYLKHDLLFRNKQTSRDVSAASTVKKLAEDWWSWTIFVQGPENTLSQIKCVEYKLHPTFSNPIQLVCKRGTGSAAFPITIKGWGTFTVRMKVIYNDGDVQQLSHDLSYK</sequence>
<dbReference type="InterPro" id="IPR005033">
    <property type="entry name" value="YEATS"/>
</dbReference>
<accession>A0A1G7NRT3</accession>